<sequence>MKKKYKTKFPVARIKKIMQLDEDVGKVAQATPILISKALELFMQSLIDQACQESRERSAKRLTVAHLKKTIETVDKFDFLKDIVSSIPDPLESQPADNVNKPIRASRKPRVKDE</sequence>
<dbReference type="PANTHER" id="PTHR10252">
    <property type="entry name" value="HISTONE-LIKE TRANSCRIPTION FACTOR CCAAT-RELATED"/>
    <property type="match status" value="1"/>
</dbReference>
<dbReference type="OrthoDB" id="653904at2759"/>
<evidence type="ECO:0000313" key="6">
    <source>
        <dbReference type="Proteomes" id="UP000054107"/>
    </source>
</evidence>
<gene>
    <name evidence="5" type="primary">PARPA_06951.1 scaffold 25142</name>
</gene>
<dbReference type="GO" id="GO:0001046">
    <property type="term" value="F:core promoter sequence-specific DNA binding"/>
    <property type="evidence" value="ECO:0007669"/>
    <property type="project" value="TreeGrafter"/>
</dbReference>
<dbReference type="EMBL" id="LN728830">
    <property type="protein sequence ID" value="CEP12933.1"/>
    <property type="molecule type" value="Genomic_DNA"/>
</dbReference>
<dbReference type="Gene3D" id="1.10.20.10">
    <property type="entry name" value="Histone, subunit A"/>
    <property type="match status" value="1"/>
</dbReference>
<dbReference type="GO" id="GO:0016251">
    <property type="term" value="F:RNA polymerase II general transcription initiation factor activity"/>
    <property type="evidence" value="ECO:0007669"/>
    <property type="project" value="TreeGrafter"/>
</dbReference>
<reference evidence="5 6" key="1">
    <citation type="submission" date="2014-09" db="EMBL/GenBank/DDBJ databases">
        <authorList>
            <person name="Ellenberger Sabrina"/>
        </authorList>
    </citation>
    <scope>NUCLEOTIDE SEQUENCE [LARGE SCALE GENOMIC DNA]</scope>
    <source>
        <strain evidence="5 6">CBS 412.66</strain>
    </source>
</reference>
<name>A0A0B7NC45_9FUNG</name>
<dbReference type="SUPFAM" id="SSF47113">
    <property type="entry name" value="Histone-fold"/>
    <property type="match status" value="1"/>
</dbReference>
<dbReference type="Proteomes" id="UP000054107">
    <property type="component" value="Unassembled WGS sequence"/>
</dbReference>
<evidence type="ECO:0000259" key="4">
    <source>
        <dbReference type="Pfam" id="PF00808"/>
    </source>
</evidence>
<evidence type="ECO:0000313" key="5">
    <source>
        <dbReference type="EMBL" id="CEP12933.1"/>
    </source>
</evidence>
<comment type="subcellular location">
    <subcellularLocation>
        <location evidence="1">Nucleus</location>
    </subcellularLocation>
</comment>
<dbReference type="AlphaFoldDB" id="A0A0B7NC45"/>
<dbReference type="Pfam" id="PF00808">
    <property type="entry name" value="CBFD_NFYB_HMF"/>
    <property type="match status" value="1"/>
</dbReference>
<dbReference type="InterPro" id="IPR009072">
    <property type="entry name" value="Histone-fold"/>
</dbReference>
<dbReference type="PANTHER" id="PTHR10252:SF5">
    <property type="entry name" value="DR1-ASSOCIATED COREPRESSOR"/>
    <property type="match status" value="1"/>
</dbReference>
<dbReference type="GO" id="GO:0017054">
    <property type="term" value="C:negative cofactor 2 complex"/>
    <property type="evidence" value="ECO:0007669"/>
    <property type="project" value="TreeGrafter"/>
</dbReference>
<organism evidence="5 6">
    <name type="scientific">Parasitella parasitica</name>
    <dbReference type="NCBI Taxonomy" id="35722"/>
    <lineage>
        <taxon>Eukaryota</taxon>
        <taxon>Fungi</taxon>
        <taxon>Fungi incertae sedis</taxon>
        <taxon>Mucoromycota</taxon>
        <taxon>Mucoromycotina</taxon>
        <taxon>Mucoromycetes</taxon>
        <taxon>Mucorales</taxon>
        <taxon>Mucorineae</taxon>
        <taxon>Mucoraceae</taxon>
        <taxon>Parasitella</taxon>
    </lineage>
</organism>
<dbReference type="InterPro" id="IPR003958">
    <property type="entry name" value="CBFA_NFYB_domain"/>
</dbReference>
<accession>A0A0B7NC45</accession>
<dbReference type="CDD" id="cd22906">
    <property type="entry name" value="HFD_DRAP1"/>
    <property type="match status" value="1"/>
</dbReference>
<protein>
    <recommendedName>
        <fullName evidence="4">Transcription factor CBF/NF-Y/archaeal histone domain-containing protein</fullName>
    </recommendedName>
</protein>
<dbReference type="FunFam" id="1.10.20.10:FF:000036">
    <property type="entry name" value="CBF/NF-Y family transcription factor"/>
    <property type="match status" value="1"/>
</dbReference>
<keyword evidence="2" id="KW-0539">Nucleus</keyword>
<keyword evidence="6" id="KW-1185">Reference proteome</keyword>
<evidence type="ECO:0000256" key="1">
    <source>
        <dbReference type="ARBA" id="ARBA00004123"/>
    </source>
</evidence>
<feature type="compositionally biased region" description="Basic residues" evidence="3">
    <location>
        <begin position="104"/>
        <end position="114"/>
    </location>
</feature>
<feature type="domain" description="Transcription factor CBF/NF-Y/archaeal histone" evidence="4">
    <location>
        <begin position="8"/>
        <end position="69"/>
    </location>
</feature>
<dbReference type="STRING" id="35722.A0A0B7NC45"/>
<dbReference type="GO" id="GO:0046982">
    <property type="term" value="F:protein heterodimerization activity"/>
    <property type="evidence" value="ECO:0007669"/>
    <property type="project" value="InterPro"/>
</dbReference>
<feature type="region of interest" description="Disordered" evidence="3">
    <location>
        <begin position="87"/>
        <end position="114"/>
    </location>
</feature>
<proteinExistence type="predicted"/>
<dbReference type="InterPro" id="IPR050568">
    <property type="entry name" value="Transcr_DNA_Rep_Reg"/>
</dbReference>
<evidence type="ECO:0000256" key="2">
    <source>
        <dbReference type="ARBA" id="ARBA00023242"/>
    </source>
</evidence>
<evidence type="ECO:0000256" key="3">
    <source>
        <dbReference type="SAM" id="MobiDB-lite"/>
    </source>
</evidence>